<accession>A0AAV5SW49</accession>
<name>A0AAV5SW49_9BILA</name>
<evidence type="ECO:0000259" key="2">
    <source>
        <dbReference type="Pfam" id="PF10328"/>
    </source>
</evidence>
<dbReference type="CDD" id="cd00637">
    <property type="entry name" value="7tm_classA_rhodopsin-like"/>
    <property type="match status" value="1"/>
</dbReference>
<dbReference type="Proteomes" id="UP001432027">
    <property type="component" value="Unassembled WGS sequence"/>
</dbReference>
<feature type="transmembrane region" description="Helical" evidence="1">
    <location>
        <begin position="147"/>
        <end position="168"/>
    </location>
</feature>
<comment type="caution">
    <text evidence="3">The sequence shown here is derived from an EMBL/GenBank/DDBJ whole genome shotgun (WGS) entry which is preliminary data.</text>
</comment>
<evidence type="ECO:0000256" key="1">
    <source>
        <dbReference type="SAM" id="Phobius"/>
    </source>
</evidence>
<keyword evidence="1" id="KW-0472">Membrane</keyword>
<feature type="transmembrane region" description="Helical" evidence="1">
    <location>
        <begin position="180"/>
        <end position="201"/>
    </location>
</feature>
<dbReference type="Pfam" id="PF10328">
    <property type="entry name" value="7TM_GPCR_Srx"/>
    <property type="match status" value="1"/>
</dbReference>
<dbReference type="InterPro" id="IPR019430">
    <property type="entry name" value="7TM_GPCR_serpentine_rcpt_Srx"/>
</dbReference>
<dbReference type="PANTHER" id="PTHR22718:SF11">
    <property type="entry name" value="7TM GPCR SERPENTINE RECEPTOR CLASS X (SRX) DOMAIN-CONTAINING PROTEIN"/>
    <property type="match status" value="1"/>
</dbReference>
<keyword evidence="4" id="KW-1185">Reference proteome</keyword>
<feature type="transmembrane region" description="Helical" evidence="1">
    <location>
        <begin position="59"/>
        <end position="81"/>
    </location>
</feature>
<gene>
    <name evidence="3" type="ORF">PENTCL1PPCAC_9741</name>
</gene>
<dbReference type="PANTHER" id="PTHR22718">
    <property type="entry name" value="SERPENTINE RECEPTOR, CLASS X"/>
    <property type="match status" value="1"/>
</dbReference>
<feature type="non-terminal residue" evidence="3">
    <location>
        <position position="1"/>
    </location>
</feature>
<organism evidence="3 4">
    <name type="scientific">Pristionchus entomophagus</name>
    <dbReference type="NCBI Taxonomy" id="358040"/>
    <lineage>
        <taxon>Eukaryota</taxon>
        <taxon>Metazoa</taxon>
        <taxon>Ecdysozoa</taxon>
        <taxon>Nematoda</taxon>
        <taxon>Chromadorea</taxon>
        <taxon>Rhabditida</taxon>
        <taxon>Rhabditina</taxon>
        <taxon>Diplogasteromorpha</taxon>
        <taxon>Diplogasteroidea</taxon>
        <taxon>Neodiplogasteridae</taxon>
        <taxon>Pristionchus</taxon>
    </lineage>
</organism>
<keyword evidence="1" id="KW-1133">Transmembrane helix</keyword>
<sequence>GSTAALSLMQTRSPNSIPIENEIRSIIALSPKSFSSIIFTHSQDLTMNKTEPSNSVLSLILYGVVAAFGVALNFIVLIAFVKGRLALKPYSSIYILALQSIIVDVIFVAIHLIYWIPKAINPDFLGERGSYTDSVILRVADSVGTYAWFHNALSHAIIAANRFIVIIYYQRNILTRQRVIAMAVVHHILALTITLLTQFAIPCCRLSFNFSIFSYFNVPNGDMPNYSDIFFTVPVNTIGSVTSLICYSTEKIDDLKKFWKQILVALLTSK</sequence>
<evidence type="ECO:0000313" key="4">
    <source>
        <dbReference type="Proteomes" id="UP001432027"/>
    </source>
</evidence>
<feature type="domain" description="7TM GPCR serpentine receptor class x (Srx)" evidence="2">
    <location>
        <begin position="64"/>
        <end position="238"/>
    </location>
</feature>
<keyword evidence="1" id="KW-0812">Transmembrane</keyword>
<dbReference type="EMBL" id="BTSX01000003">
    <property type="protein sequence ID" value="GMS87566.1"/>
    <property type="molecule type" value="Genomic_DNA"/>
</dbReference>
<reference evidence="3" key="1">
    <citation type="submission" date="2023-10" db="EMBL/GenBank/DDBJ databases">
        <title>Genome assembly of Pristionchus species.</title>
        <authorList>
            <person name="Yoshida K."/>
            <person name="Sommer R.J."/>
        </authorList>
    </citation>
    <scope>NUCLEOTIDE SEQUENCE</scope>
    <source>
        <strain evidence="3">RS0144</strain>
    </source>
</reference>
<evidence type="ECO:0000313" key="3">
    <source>
        <dbReference type="EMBL" id="GMS87566.1"/>
    </source>
</evidence>
<proteinExistence type="predicted"/>
<feature type="transmembrane region" description="Helical" evidence="1">
    <location>
        <begin position="93"/>
        <end position="116"/>
    </location>
</feature>
<dbReference type="Gene3D" id="1.20.1070.10">
    <property type="entry name" value="Rhodopsin 7-helix transmembrane proteins"/>
    <property type="match status" value="1"/>
</dbReference>
<dbReference type="AlphaFoldDB" id="A0AAV5SW49"/>
<dbReference type="SUPFAM" id="SSF81321">
    <property type="entry name" value="Family A G protein-coupled receptor-like"/>
    <property type="match status" value="1"/>
</dbReference>
<protein>
    <recommendedName>
        <fullName evidence="2">7TM GPCR serpentine receptor class x (Srx) domain-containing protein</fullName>
    </recommendedName>
</protein>